<feature type="coiled-coil region" evidence="1">
    <location>
        <begin position="74"/>
        <end position="149"/>
    </location>
</feature>
<gene>
    <name evidence="3" type="ORF">UCRNP2_9311</name>
</gene>
<dbReference type="KEGG" id="npa:UCRNP2_9311"/>
<reference evidence="4" key="1">
    <citation type="journal article" date="2013" name="Genome Announc.">
        <title>Draft genome sequence of Neofusicoccum parvum isolate UCR-NP2, a fungal vascular pathogen associated with grapevine cankers.</title>
        <authorList>
            <person name="Blanco-Ulate B."/>
            <person name="Rolshausen P."/>
            <person name="Cantu D."/>
        </authorList>
    </citation>
    <scope>NUCLEOTIDE SEQUENCE [LARGE SCALE GENOMIC DNA]</scope>
    <source>
        <strain evidence="4">UCR-NP2</strain>
    </source>
</reference>
<dbReference type="Proteomes" id="UP000013521">
    <property type="component" value="Unassembled WGS sequence"/>
</dbReference>
<dbReference type="AlphaFoldDB" id="R1GDM1"/>
<dbReference type="EMBL" id="KB916769">
    <property type="protein sequence ID" value="EOD43984.1"/>
    <property type="molecule type" value="Genomic_DNA"/>
</dbReference>
<protein>
    <submittedName>
        <fullName evidence="3">Uncharacterized protein</fullName>
    </submittedName>
</protein>
<keyword evidence="1" id="KW-0175">Coiled coil</keyword>
<accession>R1GDM1</accession>
<feature type="region of interest" description="Disordered" evidence="2">
    <location>
        <begin position="1"/>
        <end position="29"/>
    </location>
</feature>
<feature type="compositionally biased region" description="Basic and acidic residues" evidence="2">
    <location>
        <begin position="1"/>
        <end position="19"/>
    </location>
</feature>
<evidence type="ECO:0000313" key="4">
    <source>
        <dbReference type="Proteomes" id="UP000013521"/>
    </source>
</evidence>
<evidence type="ECO:0000256" key="1">
    <source>
        <dbReference type="SAM" id="Coils"/>
    </source>
</evidence>
<sequence>MGHHTGNDDDKDAKLEGNSRRNSSQETTDDSASLLYFIRGNEKINKATEEVMVKELQTKVSFWKQLATKRKEVIIKTRQVCDKLEYECRDLKQENAELKKVHAELEHMNKENGGIKWFRKENESLRKSVADLNTDIRNLDKRNYELQENMENDIVKLHTICTELSELIMMYEPAWLKGSSMAGQWEAFIKRNEKILKKVKDNILAECYEGCPWEDVVRRAMEH</sequence>
<dbReference type="HOGENOM" id="CLU_1239966_0_0_1"/>
<evidence type="ECO:0000256" key="2">
    <source>
        <dbReference type="SAM" id="MobiDB-lite"/>
    </source>
</evidence>
<name>R1GDM1_BOTPV</name>
<proteinExistence type="predicted"/>
<evidence type="ECO:0000313" key="3">
    <source>
        <dbReference type="EMBL" id="EOD43984.1"/>
    </source>
</evidence>
<organism evidence="3 4">
    <name type="scientific">Botryosphaeria parva (strain UCR-NP2)</name>
    <name type="common">Grapevine canker fungus</name>
    <name type="synonym">Neofusicoccum parvum</name>
    <dbReference type="NCBI Taxonomy" id="1287680"/>
    <lineage>
        <taxon>Eukaryota</taxon>
        <taxon>Fungi</taxon>
        <taxon>Dikarya</taxon>
        <taxon>Ascomycota</taxon>
        <taxon>Pezizomycotina</taxon>
        <taxon>Dothideomycetes</taxon>
        <taxon>Dothideomycetes incertae sedis</taxon>
        <taxon>Botryosphaeriales</taxon>
        <taxon>Botryosphaeriaceae</taxon>
        <taxon>Neofusicoccum</taxon>
    </lineage>
</organism>